<dbReference type="AlphaFoldDB" id="A0A319CC05"/>
<proteinExistence type="predicted"/>
<protein>
    <submittedName>
        <fullName evidence="2">Uncharacterized protein</fullName>
    </submittedName>
</protein>
<evidence type="ECO:0000256" key="1">
    <source>
        <dbReference type="SAM" id="MobiDB-lite"/>
    </source>
</evidence>
<reference evidence="2 3" key="1">
    <citation type="submission" date="2016-12" db="EMBL/GenBank/DDBJ databases">
        <title>The genomes of Aspergillus section Nigri reveals drivers in fungal speciation.</title>
        <authorList>
            <consortium name="DOE Joint Genome Institute"/>
            <person name="Vesth T.C."/>
            <person name="Nybo J."/>
            <person name="Theobald S."/>
            <person name="Brandl J."/>
            <person name="Frisvad J.C."/>
            <person name="Nielsen K.F."/>
            <person name="Lyhne E.K."/>
            <person name="Kogle M.E."/>
            <person name="Kuo A."/>
            <person name="Riley R."/>
            <person name="Clum A."/>
            <person name="Nolan M."/>
            <person name="Lipzen A."/>
            <person name="Salamov A."/>
            <person name="Henrissat B."/>
            <person name="Wiebenga A."/>
            <person name="De Vries R.P."/>
            <person name="Grigoriev I.V."/>
            <person name="Mortensen U.H."/>
            <person name="Andersen M.R."/>
            <person name="Baker S.E."/>
        </authorList>
    </citation>
    <scope>NUCLEOTIDE SEQUENCE [LARGE SCALE GENOMIC DNA]</scope>
    <source>
        <strain evidence="2 3">CBS 121591</strain>
    </source>
</reference>
<gene>
    <name evidence="2" type="ORF">BO82DRAFT_364874</name>
</gene>
<feature type="compositionally biased region" description="Basic and acidic residues" evidence="1">
    <location>
        <begin position="207"/>
        <end position="222"/>
    </location>
</feature>
<name>A0A319CC05_9EURO</name>
<evidence type="ECO:0000313" key="3">
    <source>
        <dbReference type="Proteomes" id="UP000248340"/>
    </source>
</evidence>
<keyword evidence="3" id="KW-1185">Reference proteome</keyword>
<organism evidence="2 3">
    <name type="scientific">Aspergillus uvarum CBS 121591</name>
    <dbReference type="NCBI Taxonomy" id="1448315"/>
    <lineage>
        <taxon>Eukaryota</taxon>
        <taxon>Fungi</taxon>
        <taxon>Dikarya</taxon>
        <taxon>Ascomycota</taxon>
        <taxon>Pezizomycotina</taxon>
        <taxon>Eurotiomycetes</taxon>
        <taxon>Eurotiomycetidae</taxon>
        <taxon>Eurotiales</taxon>
        <taxon>Aspergillaceae</taxon>
        <taxon>Aspergillus</taxon>
        <taxon>Aspergillus subgen. Circumdati</taxon>
    </lineage>
</organism>
<dbReference type="Proteomes" id="UP000248340">
    <property type="component" value="Unassembled WGS sequence"/>
</dbReference>
<dbReference type="RefSeq" id="XP_025491899.1">
    <property type="nucleotide sequence ID" value="XM_025636974.1"/>
</dbReference>
<dbReference type="VEuPathDB" id="FungiDB:BO82DRAFT_364874"/>
<evidence type="ECO:0000313" key="2">
    <source>
        <dbReference type="EMBL" id="PYH81699.1"/>
    </source>
</evidence>
<dbReference type="GeneID" id="37139715"/>
<accession>A0A319CC05</accession>
<sequence length="333" mass="36614">MTPVNGQVRSGQESSRHQARTMMVVYLPLKRCQQTETGNSPSFFHPFTVGIHSMGDASELDPFRYEVIEKATQVETYWTVVTEFFKEAQGNRGVVRRRDIRLPVAATCCWIHGKEKPADVVIPAAASQSRTLWTWSVYFCHVPVCLPPPPPLSFENILPTGQGYSILTSYISPTVSVCRATADGRPLTIFVQSADVSEEMGKSAVVEGKEGRKNEQEGRESGIKQFKTTNNDSHAPLHPAEADEIIRELEQTSERSARHVGGSDRSRKWDFCQAHGGPPTKAQTNKCVGIPSPENNDSPSPLLTHSARTLTSSTGSGRIVNGYLAITLPIPHC</sequence>
<dbReference type="EMBL" id="KZ821700">
    <property type="protein sequence ID" value="PYH81699.1"/>
    <property type="molecule type" value="Genomic_DNA"/>
</dbReference>
<feature type="region of interest" description="Disordered" evidence="1">
    <location>
        <begin position="205"/>
        <end position="237"/>
    </location>
</feature>